<sequence>MHGDVVAQLQQGCLG</sequence>
<dbReference type="EMBL" id="GBRH01198627">
    <property type="protein sequence ID" value="JAD99268.1"/>
    <property type="molecule type" value="Transcribed_RNA"/>
</dbReference>
<evidence type="ECO:0000313" key="1">
    <source>
        <dbReference type="EMBL" id="JAD99268.1"/>
    </source>
</evidence>
<name>A0A0A9EJT3_ARUDO</name>
<accession>A0A0A9EJT3</accession>
<proteinExistence type="predicted"/>
<organism evidence="1">
    <name type="scientific">Arundo donax</name>
    <name type="common">Giant reed</name>
    <name type="synonym">Donax arundinaceus</name>
    <dbReference type="NCBI Taxonomy" id="35708"/>
    <lineage>
        <taxon>Eukaryota</taxon>
        <taxon>Viridiplantae</taxon>
        <taxon>Streptophyta</taxon>
        <taxon>Embryophyta</taxon>
        <taxon>Tracheophyta</taxon>
        <taxon>Spermatophyta</taxon>
        <taxon>Magnoliopsida</taxon>
        <taxon>Liliopsida</taxon>
        <taxon>Poales</taxon>
        <taxon>Poaceae</taxon>
        <taxon>PACMAD clade</taxon>
        <taxon>Arundinoideae</taxon>
        <taxon>Arundineae</taxon>
        <taxon>Arundo</taxon>
    </lineage>
</organism>
<reference evidence="1" key="1">
    <citation type="submission" date="2014-09" db="EMBL/GenBank/DDBJ databases">
        <authorList>
            <person name="Magalhaes I.L.F."/>
            <person name="Oliveira U."/>
            <person name="Santos F.R."/>
            <person name="Vidigal T.H.D.A."/>
            <person name="Brescovit A.D."/>
            <person name="Santos A.J."/>
        </authorList>
    </citation>
    <scope>NUCLEOTIDE SEQUENCE</scope>
    <source>
        <tissue evidence="1">Shoot tissue taken approximately 20 cm above the soil surface</tissue>
    </source>
</reference>
<reference evidence="1" key="2">
    <citation type="journal article" date="2015" name="Data Brief">
        <title>Shoot transcriptome of the giant reed, Arundo donax.</title>
        <authorList>
            <person name="Barrero R.A."/>
            <person name="Guerrero F.D."/>
            <person name="Moolhuijzen P."/>
            <person name="Goolsby J.A."/>
            <person name="Tidwell J."/>
            <person name="Bellgard S.E."/>
            <person name="Bellgard M.I."/>
        </authorList>
    </citation>
    <scope>NUCLEOTIDE SEQUENCE</scope>
    <source>
        <tissue evidence="1">Shoot tissue taken approximately 20 cm above the soil surface</tissue>
    </source>
</reference>
<protein>
    <submittedName>
        <fullName evidence="1">Uncharacterized protein</fullName>
    </submittedName>
</protein>